<evidence type="ECO:0000313" key="2">
    <source>
        <dbReference type="EMBL" id="VDL73658.1"/>
    </source>
</evidence>
<name>A0A0N4Y2U9_NIPBR</name>
<dbReference type="Proteomes" id="UP000271162">
    <property type="component" value="Unassembled WGS sequence"/>
</dbReference>
<accession>A0A0N4Y2U9</accession>
<dbReference type="AlphaFoldDB" id="A0A0N4Y2U9"/>
<evidence type="ECO:0000256" key="1">
    <source>
        <dbReference type="SAM" id="MobiDB-lite"/>
    </source>
</evidence>
<reference evidence="2 3" key="2">
    <citation type="submission" date="2018-11" db="EMBL/GenBank/DDBJ databases">
        <authorList>
            <consortium name="Pathogen Informatics"/>
        </authorList>
    </citation>
    <scope>NUCLEOTIDE SEQUENCE [LARGE SCALE GENOMIC DNA]</scope>
</reference>
<evidence type="ECO:0000313" key="3">
    <source>
        <dbReference type="Proteomes" id="UP000271162"/>
    </source>
</evidence>
<organism evidence="4">
    <name type="scientific">Nippostrongylus brasiliensis</name>
    <name type="common">Rat hookworm</name>
    <dbReference type="NCBI Taxonomy" id="27835"/>
    <lineage>
        <taxon>Eukaryota</taxon>
        <taxon>Metazoa</taxon>
        <taxon>Ecdysozoa</taxon>
        <taxon>Nematoda</taxon>
        <taxon>Chromadorea</taxon>
        <taxon>Rhabditida</taxon>
        <taxon>Rhabditina</taxon>
        <taxon>Rhabditomorpha</taxon>
        <taxon>Strongyloidea</taxon>
        <taxon>Heligmosomidae</taxon>
        <taxon>Nippostrongylus</taxon>
    </lineage>
</organism>
<reference evidence="4" key="1">
    <citation type="submission" date="2017-02" db="UniProtKB">
        <authorList>
            <consortium name="WormBaseParasite"/>
        </authorList>
    </citation>
    <scope>IDENTIFICATION</scope>
</reference>
<proteinExistence type="predicted"/>
<dbReference type="EMBL" id="UYSL01020248">
    <property type="protein sequence ID" value="VDL73658.1"/>
    <property type="molecule type" value="Genomic_DNA"/>
</dbReference>
<gene>
    <name evidence="2" type="ORF">NBR_LOCUS10069</name>
</gene>
<keyword evidence="3" id="KW-1185">Reference proteome</keyword>
<evidence type="ECO:0000313" key="4">
    <source>
        <dbReference type="WBParaSite" id="NBR_0001006801-mRNA-1"/>
    </source>
</evidence>
<feature type="region of interest" description="Disordered" evidence="1">
    <location>
        <begin position="16"/>
        <end position="80"/>
    </location>
</feature>
<feature type="compositionally biased region" description="Basic and acidic residues" evidence="1">
    <location>
        <begin position="32"/>
        <end position="41"/>
    </location>
</feature>
<dbReference type="WBParaSite" id="NBR_0001006801-mRNA-1">
    <property type="protein sequence ID" value="NBR_0001006801-mRNA-1"/>
    <property type="gene ID" value="NBR_0001006801"/>
</dbReference>
<sequence length="128" mass="14248">MELDMEVFIVRWRGRGQGRSSEVRTGTGRAVARVDVKKEEKEEKEEDEDESGRTGAREGPLGSSLFKEQMQIRQKTNPPPSVAINAIGYQPEILADFIAEFLPPKNAFNADILSPNVIRTVPGQLPII</sequence>
<protein>
    <submittedName>
        <fullName evidence="4">RNA helicase</fullName>
    </submittedName>
</protein>